<keyword evidence="2 5" id="KW-0645">Protease</keyword>
<dbReference type="GO" id="GO:0006508">
    <property type="term" value="P:proteolysis"/>
    <property type="evidence" value="ECO:0007669"/>
    <property type="project" value="UniProtKB-KW"/>
</dbReference>
<sequence length="720" mass="76535">MIVQLSLNAAHDPDFSAGMLARGRTGLAALDARLEQLAAREIRPLFDLSIDPARKAAMGMDRVFVVRFDAPEEPATAVARLDRLPEVAWAEPNGLYHTMLAPNDTYYPQQWAHDNTGQAIRYGGGTVGTIDCDTDTDEAWDIQTGSSSLVLAIIDTGVDAGHPEFAGRMVAGYDFVNGDSDPMDDEGHGTCCAGIAGAAGNNAQGIAGVAWGIRLMPVKVLDEYGSGTWEAVANGITWAADHGARILSLSLGSSSPSSAVETAVNYAFGQGCALFCSAGNANSSSPRYPAAYANTISVGALSPCNERKNPSSCDGEYWWGSSYGTGLDFLAPGTRIHTTDIRGSGGYGGGDYIDFMNGTSAAAPHAAGIGALVWSQNPSLTNDQLRNNLRTHCDDLGESGYDPETGYGRLNAYRSVLHADSAGAPSSWVVFAEGFEWNAVPGDVWSASDANRHSGFDYWGDQSGSSGARVRSGNRSAYCALNSNVAGQRYDNNMNADMTLVEAIDISGYSDVRLSFWIWCRTPAASDYLSFQLWNGAGWVEQQRWFGSHHATWRRIEYAVSGSSLRFRFVFFSNHFGTQEGAYVDDIEVTGTPAATASGGPTTLACLGEWIESAVPEEDLGMAGPAPARGTLRIAWSAGQRPTALLGFSLDRPGRVRLDVFGVDGRMVGVLQEGLLAAGSHARRWDGTGPDGAAAAAGVYYARLSLDGRAIETRPLLLVR</sequence>
<gene>
    <name evidence="7" type="ORF">FJY75_13005</name>
</gene>
<dbReference type="PROSITE" id="PS00137">
    <property type="entry name" value="SUBTILASE_HIS"/>
    <property type="match status" value="1"/>
</dbReference>
<evidence type="ECO:0000259" key="6">
    <source>
        <dbReference type="Pfam" id="PF00082"/>
    </source>
</evidence>
<dbReference type="InterPro" id="IPR023828">
    <property type="entry name" value="Peptidase_S8_Ser-AS"/>
</dbReference>
<feature type="domain" description="Peptidase S8/S53" evidence="6">
    <location>
        <begin position="148"/>
        <end position="408"/>
    </location>
</feature>
<accession>A0A937XE38</accession>
<dbReference type="Pfam" id="PF00082">
    <property type="entry name" value="Peptidase_S8"/>
    <property type="match status" value="1"/>
</dbReference>
<dbReference type="PROSITE" id="PS00138">
    <property type="entry name" value="SUBTILASE_SER"/>
    <property type="match status" value="1"/>
</dbReference>
<evidence type="ECO:0000256" key="1">
    <source>
        <dbReference type="ARBA" id="ARBA00011073"/>
    </source>
</evidence>
<reference evidence="7" key="1">
    <citation type="submission" date="2019-03" db="EMBL/GenBank/DDBJ databases">
        <title>Lake Tanganyika Metagenome-Assembled Genomes (MAGs).</title>
        <authorList>
            <person name="Tran P."/>
        </authorList>
    </citation>
    <scope>NUCLEOTIDE SEQUENCE</scope>
    <source>
        <strain evidence="7">M_DeepCast_400m_m2_100</strain>
    </source>
</reference>
<dbReference type="InterPro" id="IPR015500">
    <property type="entry name" value="Peptidase_S8_subtilisin-rel"/>
</dbReference>
<dbReference type="AlphaFoldDB" id="A0A937XE38"/>
<proteinExistence type="inferred from homology"/>
<protein>
    <submittedName>
        <fullName evidence="7">S8 family serine peptidase</fullName>
    </submittedName>
</protein>
<evidence type="ECO:0000256" key="5">
    <source>
        <dbReference type="PROSITE-ProRule" id="PRU01240"/>
    </source>
</evidence>
<evidence type="ECO:0000313" key="8">
    <source>
        <dbReference type="Proteomes" id="UP000748308"/>
    </source>
</evidence>
<dbReference type="Gene3D" id="3.40.50.200">
    <property type="entry name" value="Peptidase S8/S53 domain"/>
    <property type="match status" value="1"/>
</dbReference>
<dbReference type="PANTHER" id="PTHR43806:SF11">
    <property type="entry name" value="CEREVISIN-RELATED"/>
    <property type="match status" value="1"/>
</dbReference>
<dbReference type="PRINTS" id="PR00723">
    <property type="entry name" value="SUBTILISIN"/>
</dbReference>
<dbReference type="PANTHER" id="PTHR43806">
    <property type="entry name" value="PEPTIDASE S8"/>
    <property type="match status" value="1"/>
</dbReference>
<keyword evidence="4 5" id="KW-0720">Serine protease</keyword>
<dbReference type="GO" id="GO:0004252">
    <property type="term" value="F:serine-type endopeptidase activity"/>
    <property type="evidence" value="ECO:0007669"/>
    <property type="project" value="UniProtKB-UniRule"/>
</dbReference>
<comment type="caution">
    <text evidence="7">The sequence shown here is derived from an EMBL/GenBank/DDBJ whole genome shotgun (WGS) entry which is preliminary data.</text>
</comment>
<dbReference type="InterPro" id="IPR022398">
    <property type="entry name" value="Peptidase_S8_His-AS"/>
</dbReference>
<dbReference type="InterPro" id="IPR000209">
    <property type="entry name" value="Peptidase_S8/S53_dom"/>
</dbReference>
<feature type="active site" description="Charge relay system" evidence="5">
    <location>
        <position position="360"/>
    </location>
</feature>
<feature type="active site" description="Charge relay system" evidence="5">
    <location>
        <position position="188"/>
    </location>
</feature>
<organism evidence="7 8">
    <name type="scientific">Eiseniibacteriota bacterium</name>
    <dbReference type="NCBI Taxonomy" id="2212470"/>
    <lineage>
        <taxon>Bacteria</taxon>
        <taxon>Candidatus Eiseniibacteriota</taxon>
    </lineage>
</organism>
<dbReference type="InterPro" id="IPR036852">
    <property type="entry name" value="Peptidase_S8/S53_dom_sf"/>
</dbReference>
<dbReference type="SUPFAM" id="SSF52743">
    <property type="entry name" value="Subtilisin-like"/>
    <property type="match status" value="1"/>
</dbReference>
<dbReference type="PROSITE" id="PS51892">
    <property type="entry name" value="SUBTILASE"/>
    <property type="match status" value="1"/>
</dbReference>
<evidence type="ECO:0000256" key="4">
    <source>
        <dbReference type="ARBA" id="ARBA00022825"/>
    </source>
</evidence>
<keyword evidence="3 5" id="KW-0378">Hydrolase</keyword>
<name>A0A937XE38_UNCEI</name>
<evidence type="ECO:0000313" key="7">
    <source>
        <dbReference type="EMBL" id="MBM3318761.1"/>
    </source>
</evidence>
<feature type="active site" description="Charge relay system" evidence="5">
    <location>
        <position position="155"/>
    </location>
</feature>
<evidence type="ECO:0000256" key="2">
    <source>
        <dbReference type="ARBA" id="ARBA00022670"/>
    </source>
</evidence>
<dbReference type="Proteomes" id="UP000748308">
    <property type="component" value="Unassembled WGS sequence"/>
</dbReference>
<dbReference type="Gene3D" id="2.60.40.4070">
    <property type="match status" value="1"/>
</dbReference>
<evidence type="ECO:0000256" key="3">
    <source>
        <dbReference type="ARBA" id="ARBA00022801"/>
    </source>
</evidence>
<comment type="similarity">
    <text evidence="1 5">Belongs to the peptidase S8 family.</text>
</comment>
<dbReference type="InterPro" id="IPR050131">
    <property type="entry name" value="Peptidase_S8_subtilisin-like"/>
</dbReference>
<dbReference type="EMBL" id="VGIY01000476">
    <property type="protein sequence ID" value="MBM3318761.1"/>
    <property type="molecule type" value="Genomic_DNA"/>
</dbReference>